<dbReference type="EMBL" id="BTRK01000002">
    <property type="protein sequence ID" value="GMR34552.1"/>
    <property type="molecule type" value="Genomic_DNA"/>
</dbReference>
<keyword evidence="3" id="KW-1185">Reference proteome</keyword>
<feature type="non-terminal residue" evidence="2">
    <location>
        <position position="1"/>
    </location>
</feature>
<feature type="signal peptide" evidence="1">
    <location>
        <begin position="1"/>
        <end position="20"/>
    </location>
</feature>
<protein>
    <recommendedName>
        <fullName evidence="4">Secreted protein</fullName>
    </recommendedName>
</protein>
<evidence type="ECO:0000313" key="2">
    <source>
        <dbReference type="EMBL" id="GMR34552.1"/>
    </source>
</evidence>
<evidence type="ECO:0008006" key="4">
    <source>
        <dbReference type="Google" id="ProtNLM"/>
    </source>
</evidence>
<comment type="caution">
    <text evidence="2">The sequence shown here is derived from an EMBL/GenBank/DDBJ whole genome shotgun (WGS) entry which is preliminary data.</text>
</comment>
<accession>A0AAN4Z4W4</accession>
<evidence type="ECO:0000313" key="3">
    <source>
        <dbReference type="Proteomes" id="UP001328107"/>
    </source>
</evidence>
<feature type="non-terminal residue" evidence="2">
    <location>
        <position position="73"/>
    </location>
</feature>
<keyword evidence="1" id="KW-0732">Signal</keyword>
<organism evidence="2 3">
    <name type="scientific">Pristionchus mayeri</name>
    <dbReference type="NCBI Taxonomy" id="1317129"/>
    <lineage>
        <taxon>Eukaryota</taxon>
        <taxon>Metazoa</taxon>
        <taxon>Ecdysozoa</taxon>
        <taxon>Nematoda</taxon>
        <taxon>Chromadorea</taxon>
        <taxon>Rhabditida</taxon>
        <taxon>Rhabditina</taxon>
        <taxon>Diplogasteromorpha</taxon>
        <taxon>Diplogasteroidea</taxon>
        <taxon>Neodiplogasteridae</taxon>
        <taxon>Pristionchus</taxon>
    </lineage>
</organism>
<evidence type="ECO:0000256" key="1">
    <source>
        <dbReference type="SAM" id="SignalP"/>
    </source>
</evidence>
<sequence>CGRWSCMFTVSIISSSGVASCSSCIKQSSDGLCVIPTRAAAPLNDATGVRPAVVPNFLCSDRLKIENRRTDRY</sequence>
<gene>
    <name evidence="2" type="ORF">PMAYCL1PPCAC_04746</name>
</gene>
<feature type="chain" id="PRO_5042998775" description="Secreted protein" evidence="1">
    <location>
        <begin position="21"/>
        <end position="73"/>
    </location>
</feature>
<dbReference type="Proteomes" id="UP001328107">
    <property type="component" value="Unassembled WGS sequence"/>
</dbReference>
<name>A0AAN4Z4W4_9BILA</name>
<dbReference type="AlphaFoldDB" id="A0AAN4Z4W4"/>
<reference evidence="3" key="1">
    <citation type="submission" date="2022-10" db="EMBL/GenBank/DDBJ databases">
        <title>Genome assembly of Pristionchus species.</title>
        <authorList>
            <person name="Yoshida K."/>
            <person name="Sommer R.J."/>
        </authorList>
    </citation>
    <scope>NUCLEOTIDE SEQUENCE [LARGE SCALE GENOMIC DNA]</scope>
    <source>
        <strain evidence="3">RS5460</strain>
    </source>
</reference>
<proteinExistence type="predicted"/>